<evidence type="ECO:0000256" key="5">
    <source>
        <dbReference type="SAM" id="Phobius"/>
    </source>
</evidence>
<dbReference type="GO" id="GO:0006031">
    <property type="term" value="P:chitin biosynthetic process"/>
    <property type="evidence" value="ECO:0007669"/>
    <property type="project" value="TreeGrafter"/>
</dbReference>
<dbReference type="GO" id="GO:0016020">
    <property type="term" value="C:membrane"/>
    <property type="evidence" value="ECO:0007669"/>
    <property type="project" value="UniProtKB-SubCell"/>
</dbReference>
<keyword evidence="6" id="KW-0328">Glycosyltransferase</keyword>
<evidence type="ECO:0000256" key="4">
    <source>
        <dbReference type="SAM" id="MobiDB-lite"/>
    </source>
</evidence>
<reference evidence="6" key="1">
    <citation type="submission" date="2021-01" db="EMBL/GenBank/DDBJ databases">
        <authorList>
            <person name="Li R."/>
            <person name="Bekaert M."/>
        </authorList>
    </citation>
    <scope>NUCLEOTIDE SEQUENCE</scope>
    <source>
        <strain evidence="6">Farmed</strain>
    </source>
</reference>
<dbReference type="Proteomes" id="UP000597762">
    <property type="component" value="Unassembled WGS sequence"/>
</dbReference>
<dbReference type="EC" id="2.4.1.16" evidence="6"/>
<feature type="transmembrane region" description="Helical" evidence="5">
    <location>
        <begin position="68"/>
        <end position="89"/>
    </location>
</feature>
<keyword evidence="6" id="KW-0808">Transferase</keyword>
<feature type="transmembrane region" description="Helical" evidence="5">
    <location>
        <begin position="117"/>
        <end position="138"/>
    </location>
</feature>
<keyword evidence="5" id="KW-1133">Transmembrane helix</keyword>
<feature type="compositionally biased region" description="Basic and acidic residues" evidence="4">
    <location>
        <begin position="318"/>
        <end position="338"/>
    </location>
</feature>
<feature type="region of interest" description="Disordered" evidence="4">
    <location>
        <begin position="318"/>
        <end position="346"/>
    </location>
</feature>
<feature type="region of interest" description="Disordered" evidence="4">
    <location>
        <begin position="252"/>
        <end position="284"/>
    </location>
</feature>
<comment type="caution">
    <text evidence="6">The sequence shown here is derived from an EMBL/GenBank/DDBJ whole genome shotgun (WGS) entry which is preliminary data.</text>
</comment>
<evidence type="ECO:0000256" key="1">
    <source>
        <dbReference type="ARBA" id="ARBA00004141"/>
    </source>
</evidence>
<gene>
    <name evidence="6" type="ORF">SPHA_80854</name>
</gene>
<feature type="compositionally biased region" description="Polar residues" evidence="4">
    <location>
        <begin position="414"/>
        <end position="433"/>
    </location>
</feature>
<evidence type="ECO:0000256" key="2">
    <source>
        <dbReference type="ARBA" id="ARBA00022692"/>
    </source>
</evidence>
<dbReference type="OrthoDB" id="6155579at2759"/>
<dbReference type="GO" id="GO:0071944">
    <property type="term" value="C:cell periphery"/>
    <property type="evidence" value="ECO:0007669"/>
    <property type="project" value="TreeGrafter"/>
</dbReference>
<dbReference type="AlphaFoldDB" id="A0A812ER84"/>
<keyword evidence="7" id="KW-1185">Reference proteome</keyword>
<name>A0A812ER84_ACAPH</name>
<evidence type="ECO:0000256" key="3">
    <source>
        <dbReference type="ARBA" id="ARBA00023136"/>
    </source>
</evidence>
<evidence type="ECO:0000313" key="7">
    <source>
        <dbReference type="Proteomes" id="UP000597762"/>
    </source>
</evidence>
<dbReference type="GO" id="GO:0004100">
    <property type="term" value="F:chitin synthase activity"/>
    <property type="evidence" value="ECO:0007669"/>
    <property type="project" value="UniProtKB-EC"/>
</dbReference>
<feature type="compositionally biased region" description="Basic residues" evidence="4">
    <location>
        <begin position="268"/>
        <end position="284"/>
    </location>
</feature>
<organism evidence="6 7">
    <name type="scientific">Acanthosepion pharaonis</name>
    <name type="common">Pharaoh cuttlefish</name>
    <name type="synonym">Sepia pharaonis</name>
    <dbReference type="NCBI Taxonomy" id="158019"/>
    <lineage>
        <taxon>Eukaryota</taxon>
        <taxon>Metazoa</taxon>
        <taxon>Spiralia</taxon>
        <taxon>Lophotrochozoa</taxon>
        <taxon>Mollusca</taxon>
        <taxon>Cephalopoda</taxon>
        <taxon>Coleoidea</taxon>
        <taxon>Decapodiformes</taxon>
        <taxon>Sepiida</taxon>
        <taxon>Sepiina</taxon>
        <taxon>Sepiidae</taxon>
        <taxon>Acanthosepion</taxon>
    </lineage>
</organism>
<dbReference type="EMBL" id="CAHIKZ030005611">
    <property type="protein sequence ID" value="CAE1331685.1"/>
    <property type="molecule type" value="Genomic_DNA"/>
</dbReference>
<comment type="subcellular location">
    <subcellularLocation>
        <location evidence="1">Membrane</location>
        <topology evidence="1">Multi-pass membrane protein</topology>
    </subcellularLocation>
</comment>
<feature type="region of interest" description="Disordered" evidence="4">
    <location>
        <begin position="379"/>
        <end position="459"/>
    </location>
</feature>
<dbReference type="PANTHER" id="PTHR22914">
    <property type="entry name" value="CHITIN SYNTHASE"/>
    <property type="match status" value="1"/>
</dbReference>
<dbReference type="PANTHER" id="PTHR22914:SF42">
    <property type="entry name" value="CHITIN SYNTHASE"/>
    <property type="match status" value="1"/>
</dbReference>
<dbReference type="InterPro" id="IPR004835">
    <property type="entry name" value="Chitin_synth"/>
</dbReference>
<accession>A0A812ER84</accession>
<evidence type="ECO:0000313" key="6">
    <source>
        <dbReference type="EMBL" id="CAE1331685.1"/>
    </source>
</evidence>
<proteinExistence type="predicted"/>
<protein>
    <submittedName>
        <fullName evidence="6">CHS1</fullName>
        <ecNumber evidence="6">2.4.1.16</ecNumber>
    </submittedName>
</protein>
<keyword evidence="2 5" id="KW-0812">Transmembrane</keyword>
<keyword evidence="3 5" id="KW-0472">Membrane</keyword>
<sequence length="487" mass="54736">MLQLSTDTDGNRMWQQDPDINTNKIRYISRGEWEFWEDLIAKYLHPIDKDEAKQAKIEEDLHILRNQVCLFFFIVNGLFIVIIFTLQLINSQSQGKGLAIPLPCKSRTGVQLTIEPISLLFMIIFGLALSIQFFAMVFHRLGTLHHIIASTDINCLRLNQKEMASMDIQSKIQLVRELQGESRDDDDTKSVVSTATLDSIDEDSWADDVPRVKPRKTVMKIVHNKKLNQDTSNDLGHKFVLNFMKLADDLRQTENDDEVSSSNEKSRRSVRRKSRKANSKGSLKLKKKQSLYALAKLKDDKEAVLTKAEFIGEKWKLAKQKQKENRQQTSSSERKDEAGGQVNNSFNVNSNIAMTTSQQQATSLKIINEEETLKRNKVTEKINAESASNPEKQNGGHEAGRCKTTILVTKPSLEDTTSSAEQSKSSTLESGSAQDGGDRRVTGSLFDESGLSDVSRTDSDIQLISHYFEGIDAPSSESNLSDDVSSQ</sequence>